<dbReference type="SUPFAM" id="SSF47781">
    <property type="entry name" value="RuvA domain 2-like"/>
    <property type="match status" value="1"/>
</dbReference>
<feature type="domain" description="Helix-hairpin-helix DNA-binding motif class 1" evidence="2">
    <location>
        <begin position="71"/>
        <end position="90"/>
    </location>
</feature>
<evidence type="ECO:0000256" key="1">
    <source>
        <dbReference type="SAM" id="SignalP"/>
    </source>
</evidence>
<dbReference type="InterPro" id="IPR051675">
    <property type="entry name" value="Endo/Exo/Phosphatase_dom_1"/>
</dbReference>
<dbReference type="Pfam" id="PF12836">
    <property type="entry name" value="HHH_3"/>
    <property type="match status" value="1"/>
</dbReference>
<protein>
    <submittedName>
        <fullName evidence="3">Competence protein ComEA</fullName>
    </submittedName>
</protein>
<name>A0ABQ1Q043_9GAMM</name>
<feature type="chain" id="PRO_5045786997" evidence="1">
    <location>
        <begin position="23"/>
        <end position="94"/>
    </location>
</feature>
<gene>
    <name evidence="3" type="ORF">GCM10007418_29560</name>
</gene>
<evidence type="ECO:0000313" key="3">
    <source>
        <dbReference type="EMBL" id="GGD08595.1"/>
    </source>
</evidence>
<dbReference type="RefSeq" id="WP_150278958.1">
    <property type="nucleotide sequence ID" value="NZ_BMFF01000007.1"/>
</dbReference>
<dbReference type="SMART" id="SM00278">
    <property type="entry name" value="HhH1"/>
    <property type="match status" value="2"/>
</dbReference>
<evidence type="ECO:0000259" key="2">
    <source>
        <dbReference type="SMART" id="SM00278"/>
    </source>
</evidence>
<accession>A0ABQ1Q043</accession>
<proteinExistence type="predicted"/>
<comment type="caution">
    <text evidence="3">The sequence shown here is derived from an EMBL/GenBank/DDBJ whole genome shotgun (WGS) entry which is preliminary data.</text>
</comment>
<dbReference type="InterPro" id="IPR010994">
    <property type="entry name" value="RuvA_2-like"/>
</dbReference>
<dbReference type="Proteomes" id="UP000638188">
    <property type="component" value="Unassembled WGS sequence"/>
</dbReference>
<dbReference type="Gene3D" id="1.10.150.280">
    <property type="entry name" value="AF1531-like domain"/>
    <property type="match status" value="1"/>
</dbReference>
<organism evidence="3 4">
    <name type="scientific">Halopseudomonas salina</name>
    <dbReference type="NCBI Taxonomy" id="1323744"/>
    <lineage>
        <taxon>Bacteria</taxon>
        <taxon>Pseudomonadati</taxon>
        <taxon>Pseudomonadota</taxon>
        <taxon>Gammaproteobacteria</taxon>
        <taxon>Pseudomonadales</taxon>
        <taxon>Pseudomonadaceae</taxon>
        <taxon>Halopseudomonas</taxon>
    </lineage>
</organism>
<dbReference type="NCBIfam" id="TIGR00426">
    <property type="entry name" value="competence protein ComEA helix-hairpin-helix repeat region"/>
    <property type="match status" value="1"/>
</dbReference>
<dbReference type="PANTHER" id="PTHR21180">
    <property type="entry name" value="ENDONUCLEASE/EXONUCLEASE/PHOSPHATASE FAMILY DOMAIN-CONTAINING PROTEIN 1"/>
    <property type="match status" value="1"/>
</dbReference>
<feature type="domain" description="Helix-hairpin-helix DNA-binding motif class 1" evidence="2">
    <location>
        <begin position="41"/>
        <end position="60"/>
    </location>
</feature>
<keyword evidence="1" id="KW-0732">Signal</keyword>
<keyword evidence="4" id="KW-1185">Reference proteome</keyword>
<dbReference type="InterPro" id="IPR004509">
    <property type="entry name" value="Competence_ComEA_HhH"/>
</dbReference>
<dbReference type="PANTHER" id="PTHR21180:SF32">
    <property type="entry name" value="ENDONUCLEASE_EXONUCLEASE_PHOSPHATASE FAMILY DOMAIN-CONTAINING PROTEIN 1"/>
    <property type="match status" value="1"/>
</dbReference>
<sequence length="94" mass="9804">MKNIFLALCLSLSALLTLPAMAEPAETSMVSVNINQASAAEMAEVLQGVGESKAQAIVDYREENGNFAAVGDLAQVNGIGPATIKKNEARIALE</sequence>
<dbReference type="InterPro" id="IPR003583">
    <property type="entry name" value="Hlx-hairpin-Hlx_DNA-bd_motif"/>
</dbReference>
<reference evidence="4" key="1">
    <citation type="journal article" date="2019" name="Int. J. Syst. Evol. Microbiol.">
        <title>The Global Catalogue of Microorganisms (GCM) 10K type strain sequencing project: providing services to taxonomists for standard genome sequencing and annotation.</title>
        <authorList>
            <consortium name="The Broad Institute Genomics Platform"/>
            <consortium name="The Broad Institute Genome Sequencing Center for Infectious Disease"/>
            <person name="Wu L."/>
            <person name="Ma J."/>
        </authorList>
    </citation>
    <scope>NUCLEOTIDE SEQUENCE [LARGE SCALE GENOMIC DNA]</scope>
    <source>
        <strain evidence="4">CGMCC 1.12482</strain>
    </source>
</reference>
<evidence type="ECO:0000313" key="4">
    <source>
        <dbReference type="Proteomes" id="UP000638188"/>
    </source>
</evidence>
<feature type="signal peptide" evidence="1">
    <location>
        <begin position="1"/>
        <end position="22"/>
    </location>
</feature>
<dbReference type="EMBL" id="BMFF01000007">
    <property type="protein sequence ID" value="GGD08595.1"/>
    <property type="molecule type" value="Genomic_DNA"/>
</dbReference>